<dbReference type="AlphaFoldDB" id="A0A382HST7"/>
<organism evidence="1">
    <name type="scientific">marine metagenome</name>
    <dbReference type="NCBI Taxonomy" id="408172"/>
    <lineage>
        <taxon>unclassified sequences</taxon>
        <taxon>metagenomes</taxon>
        <taxon>ecological metagenomes</taxon>
    </lineage>
</organism>
<gene>
    <name evidence="1" type="ORF">METZ01_LOCUS242999</name>
</gene>
<sequence length="262" mass="29015">VVGDQGKAGAFRNGFLEISDLAVGDYTLYLKETGETISLRITEGNKRAAHVMSASRILEQRVLRPLQISDVMVGQQSAVVQLENMTPFTRVHVFATRFVQRYPAYSALDIGGVPAPGVERLARPRSLYVQERDIGEEYRYILDRKYATKFPGNMLARPGLLLNPWAIRETSTGRQDAAKGGEFQNLAEELEKSKDGTWYRKPAKPSGSAGLNDFSSLDFLKHNSVLLANLKPDKDGVVSVDLTKFNGQQEMLLVAVDPLNTV</sequence>
<accession>A0A382HST7</accession>
<proteinExistence type="predicted"/>
<feature type="non-terminal residue" evidence="1">
    <location>
        <position position="262"/>
    </location>
</feature>
<evidence type="ECO:0000313" key="1">
    <source>
        <dbReference type="EMBL" id="SVB90145.1"/>
    </source>
</evidence>
<dbReference type="EMBL" id="UINC01062993">
    <property type="protein sequence ID" value="SVB90145.1"/>
    <property type="molecule type" value="Genomic_DNA"/>
</dbReference>
<reference evidence="1" key="1">
    <citation type="submission" date="2018-05" db="EMBL/GenBank/DDBJ databases">
        <authorList>
            <person name="Lanie J.A."/>
            <person name="Ng W.-L."/>
            <person name="Kazmierczak K.M."/>
            <person name="Andrzejewski T.M."/>
            <person name="Davidsen T.M."/>
            <person name="Wayne K.J."/>
            <person name="Tettelin H."/>
            <person name="Glass J.I."/>
            <person name="Rusch D."/>
            <person name="Podicherti R."/>
            <person name="Tsui H.-C.T."/>
            <person name="Winkler M.E."/>
        </authorList>
    </citation>
    <scope>NUCLEOTIDE SEQUENCE</scope>
</reference>
<feature type="non-terminal residue" evidence="1">
    <location>
        <position position="1"/>
    </location>
</feature>
<name>A0A382HST7_9ZZZZ</name>
<protein>
    <submittedName>
        <fullName evidence="1">Uncharacterized protein</fullName>
    </submittedName>
</protein>